<evidence type="ECO:0000313" key="3">
    <source>
        <dbReference type="Proteomes" id="UP001304895"/>
    </source>
</evidence>
<dbReference type="AlphaFoldDB" id="A0AAN6UIV9"/>
<reference evidence="2" key="1">
    <citation type="journal article" date="2023" name="Mol. Phylogenet. Evol.">
        <title>Genome-scale phylogeny and comparative genomics of the fungal order Sordariales.</title>
        <authorList>
            <person name="Hensen N."/>
            <person name="Bonometti L."/>
            <person name="Westerberg I."/>
            <person name="Brannstrom I.O."/>
            <person name="Guillou S."/>
            <person name="Cros-Aarteil S."/>
            <person name="Calhoun S."/>
            <person name="Haridas S."/>
            <person name="Kuo A."/>
            <person name="Mondo S."/>
            <person name="Pangilinan J."/>
            <person name="Riley R."/>
            <person name="LaButti K."/>
            <person name="Andreopoulos B."/>
            <person name="Lipzen A."/>
            <person name="Chen C."/>
            <person name="Yan M."/>
            <person name="Daum C."/>
            <person name="Ng V."/>
            <person name="Clum A."/>
            <person name="Steindorff A."/>
            <person name="Ohm R.A."/>
            <person name="Martin F."/>
            <person name="Silar P."/>
            <person name="Natvig D.O."/>
            <person name="Lalanne C."/>
            <person name="Gautier V."/>
            <person name="Ament-Velasquez S.L."/>
            <person name="Kruys A."/>
            <person name="Hutchinson M.I."/>
            <person name="Powell A.J."/>
            <person name="Barry K."/>
            <person name="Miller A.N."/>
            <person name="Grigoriev I.V."/>
            <person name="Debuchy R."/>
            <person name="Gladieux P."/>
            <person name="Hiltunen Thoren M."/>
            <person name="Johannesson H."/>
        </authorList>
    </citation>
    <scope>NUCLEOTIDE SEQUENCE</scope>
    <source>
        <strain evidence="2">CBS 123565</strain>
    </source>
</reference>
<proteinExistence type="predicted"/>
<evidence type="ECO:0000313" key="2">
    <source>
        <dbReference type="EMBL" id="KAK4133663.1"/>
    </source>
</evidence>
<protein>
    <submittedName>
        <fullName evidence="2">Uncharacterized protein</fullName>
    </submittedName>
</protein>
<keyword evidence="3" id="KW-1185">Reference proteome</keyword>
<accession>A0AAN6UIV9</accession>
<name>A0AAN6UIV9_9PEZI</name>
<sequence length="91" mass="9242">MSLSCSCDGDGLRCVVPAPTGVASCSTCQRRSISTSGPPTAHSGTYPAEPVPAASCHSRVPGGMLSGYRTTPSTLKSLQKDDPTPSLPVAH</sequence>
<gene>
    <name evidence="2" type="ORF">BT67DRAFT_442583</name>
</gene>
<reference evidence="2" key="2">
    <citation type="submission" date="2023-05" db="EMBL/GenBank/DDBJ databases">
        <authorList>
            <consortium name="Lawrence Berkeley National Laboratory"/>
            <person name="Steindorff A."/>
            <person name="Hensen N."/>
            <person name="Bonometti L."/>
            <person name="Westerberg I."/>
            <person name="Brannstrom I.O."/>
            <person name="Guillou S."/>
            <person name="Cros-Aarteil S."/>
            <person name="Calhoun S."/>
            <person name="Haridas S."/>
            <person name="Kuo A."/>
            <person name="Mondo S."/>
            <person name="Pangilinan J."/>
            <person name="Riley R."/>
            <person name="Labutti K."/>
            <person name="Andreopoulos B."/>
            <person name="Lipzen A."/>
            <person name="Chen C."/>
            <person name="Yanf M."/>
            <person name="Daum C."/>
            <person name="Ng V."/>
            <person name="Clum A."/>
            <person name="Ohm R."/>
            <person name="Martin F."/>
            <person name="Silar P."/>
            <person name="Natvig D."/>
            <person name="Lalanne C."/>
            <person name="Gautier V."/>
            <person name="Ament-Velasquez S.L."/>
            <person name="Kruys A."/>
            <person name="Hutchinson M.I."/>
            <person name="Powell A.J."/>
            <person name="Barry K."/>
            <person name="Miller A.N."/>
            <person name="Grigoriev I.V."/>
            <person name="Debuchy R."/>
            <person name="Gladieux P."/>
            <person name="Thoren M.H."/>
            <person name="Johannesson H."/>
        </authorList>
    </citation>
    <scope>NUCLEOTIDE SEQUENCE</scope>
    <source>
        <strain evidence="2">CBS 123565</strain>
    </source>
</reference>
<dbReference type="Proteomes" id="UP001304895">
    <property type="component" value="Unassembled WGS sequence"/>
</dbReference>
<feature type="compositionally biased region" description="Polar residues" evidence="1">
    <location>
        <begin position="68"/>
        <end position="77"/>
    </location>
</feature>
<organism evidence="2 3">
    <name type="scientific">Trichocladium antarcticum</name>
    <dbReference type="NCBI Taxonomy" id="1450529"/>
    <lineage>
        <taxon>Eukaryota</taxon>
        <taxon>Fungi</taxon>
        <taxon>Dikarya</taxon>
        <taxon>Ascomycota</taxon>
        <taxon>Pezizomycotina</taxon>
        <taxon>Sordariomycetes</taxon>
        <taxon>Sordariomycetidae</taxon>
        <taxon>Sordariales</taxon>
        <taxon>Chaetomiaceae</taxon>
        <taxon>Trichocladium</taxon>
    </lineage>
</organism>
<comment type="caution">
    <text evidence="2">The sequence shown here is derived from an EMBL/GenBank/DDBJ whole genome shotgun (WGS) entry which is preliminary data.</text>
</comment>
<dbReference type="EMBL" id="MU853411">
    <property type="protein sequence ID" value="KAK4133663.1"/>
    <property type="molecule type" value="Genomic_DNA"/>
</dbReference>
<feature type="region of interest" description="Disordered" evidence="1">
    <location>
        <begin position="30"/>
        <end position="91"/>
    </location>
</feature>
<evidence type="ECO:0000256" key="1">
    <source>
        <dbReference type="SAM" id="MobiDB-lite"/>
    </source>
</evidence>